<comment type="caution">
    <text evidence="3">The sequence shown here is derived from an EMBL/GenBank/DDBJ whole genome shotgun (WGS) entry which is preliminary data.</text>
</comment>
<dbReference type="AlphaFoldDB" id="A0A024GSY8"/>
<reference evidence="3 4" key="1">
    <citation type="submission" date="2012-05" db="EMBL/GenBank/DDBJ databases">
        <title>Recombination and specialization in a pathogen metapopulation.</title>
        <authorList>
            <person name="Gardiner A."/>
            <person name="Kemen E."/>
            <person name="Schultz-Larsen T."/>
            <person name="MacLean D."/>
            <person name="Van Oosterhout C."/>
            <person name="Jones J.D.G."/>
        </authorList>
    </citation>
    <scope>NUCLEOTIDE SEQUENCE [LARGE SCALE GENOMIC DNA]</scope>
    <source>
        <strain evidence="3 4">Ac Nc2</strain>
    </source>
</reference>
<feature type="signal peptide" evidence="2">
    <location>
        <begin position="1"/>
        <end position="22"/>
    </location>
</feature>
<feature type="chain" id="PRO_5001529653" description="Secreted protein" evidence="2">
    <location>
        <begin position="23"/>
        <end position="77"/>
    </location>
</feature>
<keyword evidence="2" id="KW-0732">Signal</keyword>
<gene>
    <name evidence="3" type="ORF">BN9_115550</name>
</gene>
<dbReference type="EMBL" id="CAIX01000385">
    <property type="protein sequence ID" value="CCI50046.1"/>
    <property type="molecule type" value="Genomic_DNA"/>
</dbReference>
<keyword evidence="4" id="KW-1185">Reference proteome</keyword>
<evidence type="ECO:0000256" key="2">
    <source>
        <dbReference type="SAM" id="SignalP"/>
    </source>
</evidence>
<organism evidence="3 4">
    <name type="scientific">Albugo candida</name>
    <dbReference type="NCBI Taxonomy" id="65357"/>
    <lineage>
        <taxon>Eukaryota</taxon>
        <taxon>Sar</taxon>
        <taxon>Stramenopiles</taxon>
        <taxon>Oomycota</taxon>
        <taxon>Peronosporomycetes</taxon>
        <taxon>Albuginales</taxon>
        <taxon>Albuginaceae</taxon>
        <taxon>Albugo</taxon>
    </lineage>
</organism>
<feature type="region of interest" description="Disordered" evidence="1">
    <location>
        <begin position="57"/>
        <end position="77"/>
    </location>
</feature>
<evidence type="ECO:0000313" key="3">
    <source>
        <dbReference type="EMBL" id="CCI50046.1"/>
    </source>
</evidence>
<proteinExistence type="predicted"/>
<evidence type="ECO:0000313" key="4">
    <source>
        <dbReference type="Proteomes" id="UP000053237"/>
    </source>
</evidence>
<dbReference type="InParanoid" id="A0A024GSY8"/>
<sequence>MRHRAFYKWCSASLQCFSLAAASLSSHHGVKNGVFSGIISRIQPRLIHFQSGRNIEDPNVNGAKSSVRQPLYKDNGK</sequence>
<name>A0A024GSY8_9STRA</name>
<evidence type="ECO:0000256" key="1">
    <source>
        <dbReference type="SAM" id="MobiDB-lite"/>
    </source>
</evidence>
<dbReference type="Proteomes" id="UP000053237">
    <property type="component" value="Unassembled WGS sequence"/>
</dbReference>
<protein>
    <recommendedName>
        <fullName evidence="5">Secreted protein</fullName>
    </recommendedName>
</protein>
<evidence type="ECO:0008006" key="5">
    <source>
        <dbReference type="Google" id="ProtNLM"/>
    </source>
</evidence>
<accession>A0A024GSY8</accession>